<keyword evidence="5 15" id="KW-0436">Ligase</keyword>
<dbReference type="PANTHER" id="PTHR10947">
    <property type="entry name" value="PHENYLALANYL-TRNA SYNTHETASE BETA CHAIN AND LEUCINE-RICH REPEAT-CONTAINING PROTEIN 47"/>
    <property type="match status" value="1"/>
</dbReference>
<organism evidence="15 16">
    <name type="scientific">Candidatus Collierbacteria bacterium GW2011_GWB2_45_17</name>
    <dbReference type="NCBI Taxonomy" id="1618388"/>
    <lineage>
        <taxon>Bacteria</taxon>
        <taxon>Candidatus Collieribacteriota</taxon>
    </lineage>
</organism>
<dbReference type="AlphaFoldDB" id="A0A837IEB0"/>
<dbReference type="GO" id="GO:0005524">
    <property type="term" value="F:ATP binding"/>
    <property type="evidence" value="ECO:0007669"/>
    <property type="project" value="UniProtKB-KW"/>
</dbReference>
<evidence type="ECO:0000256" key="8">
    <source>
        <dbReference type="ARBA" id="ARBA00022840"/>
    </source>
</evidence>
<comment type="catalytic activity">
    <reaction evidence="13">
        <text>tRNA(Phe) + L-phenylalanine + ATP = L-phenylalanyl-tRNA(Phe) + AMP + diphosphate + H(+)</text>
        <dbReference type="Rhea" id="RHEA:19413"/>
        <dbReference type="Rhea" id="RHEA-COMP:9668"/>
        <dbReference type="Rhea" id="RHEA-COMP:9699"/>
        <dbReference type="ChEBI" id="CHEBI:15378"/>
        <dbReference type="ChEBI" id="CHEBI:30616"/>
        <dbReference type="ChEBI" id="CHEBI:33019"/>
        <dbReference type="ChEBI" id="CHEBI:58095"/>
        <dbReference type="ChEBI" id="CHEBI:78442"/>
        <dbReference type="ChEBI" id="CHEBI:78531"/>
        <dbReference type="ChEBI" id="CHEBI:456215"/>
        <dbReference type="EC" id="6.1.1.20"/>
    </reaction>
</comment>
<dbReference type="GO" id="GO:0009328">
    <property type="term" value="C:phenylalanine-tRNA ligase complex"/>
    <property type="evidence" value="ECO:0007669"/>
    <property type="project" value="TreeGrafter"/>
</dbReference>
<dbReference type="Proteomes" id="UP000034078">
    <property type="component" value="Unassembled WGS sequence"/>
</dbReference>
<evidence type="ECO:0000259" key="14">
    <source>
        <dbReference type="PROSITE" id="PS51483"/>
    </source>
</evidence>
<dbReference type="InterPro" id="IPR004532">
    <property type="entry name" value="Phe-tRNA-ligase_IIc_bsu_bact"/>
</dbReference>
<dbReference type="Gene3D" id="3.30.56.10">
    <property type="match status" value="2"/>
</dbReference>
<comment type="caution">
    <text evidence="15">The sequence shown here is derived from an EMBL/GenBank/DDBJ whole genome shotgun (WGS) entry which is preliminary data.</text>
</comment>
<sequence length="661" mass="74911">MNIIITDSSLRKFLETPAKAESLSQNLSLCGPTFDQVTKVGDDFIYNIEIITNRVDTAGAQGVARESAAILAQFGIPAKLINDPYQDKPHFKEGLSKQFHFNIEKDLVVRFTAIAFENILVKPSSRETQRLLENCGQRSLNNCIDITNELTLLYGMPSHIFDLDKLASQNLHLRESHRGEELTTLDGQKNKLDGGDIVIEDGSGRLVDLCGVMGGSLAEVDNHTKNILLIVPVYPAKRIRKTSLSLQKRTLAAQIYEKQPDPELCLPVIFKAIQLFKERTGAEVSSSLYDYYPIIRPPKTITLDFNWLNSFVGIEIKRETVISILASLGFLVTLENERLVCSVPSWRYHDINIKEDLAEEVARIYGYFRFPSILPCVNLSSEPKNLLLEAELKIKKYLSNIGFFEIYNSSLISHELIKKTSQNSDELLNLLNPLSSEFAFLRNSLLPSHLENHKRNQGKFSEPLRTYEVSNCYQKVRGKELPHEISTLAILSNENYRQAKGKIESLLDYMNVDDISFRPSQFAPPFFSQLATADIYSKDILLGQIGLLKPSLLRNIGLPSNPIAIEINLEKLCSKINEETDIQLVSNYPYMLEDITITSDKPLGELIQDLKSFDPLIREVSYIESYRNKHTFKFFFGSSSRNLDQKEVNSLKGTIQKHFSN</sequence>
<dbReference type="GO" id="GO:0003723">
    <property type="term" value="F:RNA binding"/>
    <property type="evidence" value="ECO:0007669"/>
    <property type="project" value="InterPro"/>
</dbReference>
<dbReference type="SMART" id="SM00874">
    <property type="entry name" value="B5"/>
    <property type="match status" value="1"/>
</dbReference>
<dbReference type="Pfam" id="PF03483">
    <property type="entry name" value="B3_4"/>
    <property type="match status" value="1"/>
</dbReference>
<name>A0A837IEB0_9BACT</name>
<dbReference type="PROSITE" id="PS51483">
    <property type="entry name" value="B5"/>
    <property type="match status" value="1"/>
</dbReference>
<evidence type="ECO:0000256" key="4">
    <source>
        <dbReference type="ARBA" id="ARBA00012814"/>
    </source>
</evidence>
<evidence type="ECO:0000313" key="15">
    <source>
        <dbReference type="EMBL" id="KKU00068.1"/>
    </source>
</evidence>
<dbReference type="Gene3D" id="3.30.930.10">
    <property type="entry name" value="Bira Bifunctional Protein, Domain 2"/>
    <property type="match status" value="1"/>
</dbReference>
<dbReference type="SUPFAM" id="SSF56037">
    <property type="entry name" value="PheT/TilS domain"/>
    <property type="match status" value="1"/>
</dbReference>
<keyword evidence="8" id="KW-0067">ATP-binding</keyword>
<dbReference type="EC" id="6.1.1.20" evidence="4"/>
<evidence type="ECO:0000256" key="7">
    <source>
        <dbReference type="ARBA" id="ARBA00022741"/>
    </source>
</evidence>
<evidence type="ECO:0000256" key="11">
    <source>
        <dbReference type="ARBA" id="ARBA00023146"/>
    </source>
</evidence>
<keyword evidence="6" id="KW-0479">Metal-binding</keyword>
<dbReference type="GO" id="GO:0000287">
    <property type="term" value="F:magnesium ion binding"/>
    <property type="evidence" value="ECO:0007669"/>
    <property type="project" value="InterPro"/>
</dbReference>
<evidence type="ECO:0000256" key="12">
    <source>
        <dbReference type="ARBA" id="ARBA00033189"/>
    </source>
</evidence>
<dbReference type="NCBIfam" id="TIGR00472">
    <property type="entry name" value="pheT_bact"/>
    <property type="match status" value="1"/>
</dbReference>
<dbReference type="SUPFAM" id="SSF46955">
    <property type="entry name" value="Putative DNA-binding domain"/>
    <property type="match status" value="2"/>
</dbReference>
<comment type="subunit">
    <text evidence="3">Tetramer of two alpha and two beta subunits.</text>
</comment>
<evidence type="ECO:0000256" key="10">
    <source>
        <dbReference type="ARBA" id="ARBA00022917"/>
    </source>
</evidence>
<keyword evidence="11" id="KW-0030">Aminoacyl-tRNA synthetase</keyword>
<dbReference type="GO" id="GO:0004826">
    <property type="term" value="F:phenylalanine-tRNA ligase activity"/>
    <property type="evidence" value="ECO:0007669"/>
    <property type="project" value="UniProtKB-EC"/>
</dbReference>
<evidence type="ECO:0000256" key="13">
    <source>
        <dbReference type="ARBA" id="ARBA00049255"/>
    </source>
</evidence>
<dbReference type="SUPFAM" id="SSF55681">
    <property type="entry name" value="Class II aaRS and biotin synthetases"/>
    <property type="match status" value="1"/>
</dbReference>
<evidence type="ECO:0000256" key="6">
    <source>
        <dbReference type="ARBA" id="ARBA00022723"/>
    </source>
</evidence>
<dbReference type="Gene3D" id="3.50.40.10">
    <property type="entry name" value="Phenylalanyl-trna Synthetase, Chain B, domain 3"/>
    <property type="match status" value="1"/>
</dbReference>
<evidence type="ECO:0000313" key="16">
    <source>
        <dbReference type="Proteomes" id="UP000034078"/>
    </source>
</evidence>
<dbReference type="PANTHER" id="PTHR10947:SF0">
    <property type="entry name" value="PHENYLALANINE--TRNA LIGASE BETA SUBUNIT"/>
    <property type="match status" value="1"/>
</dbReference>
<evidence type="ECO:0000256" key="1">
    <source>
        <dbReference type="ARBA" id="ARBA00001946"/>
    </source>
</evidence>
<evidence type="ECO:0000256" key="3">
    <source>
        <dbReference type="ARBA" id="ARBA00011209"/>
    </source>
</evidence>
<dbReference type="InterPro" id="IPR041616">
    <property type="entry name" value="PheRS_beta_core"/>
</dbReference>
<dbReference type="InterPro" id="IPR045060">
    <property type="entry name" value="Phe-tRNA-ligase_IIc_bsu"/>
</dbReference>
<dbReference type="Pfam" id="PF17759">
    <property type="entry name" value="tRNA_synthFbeta"/>
    <property type="match status" value="1"/>
</dbReference>
<dbReference type="Pfam" id="PF03484">
    <property type="entry name" value="B5"/>
    <property type="match status" value="1"/>
</dbReference>
<dbReference type="SUPFAM" id="SSF54991">
    <property type="entry name" value="Anticodon-binding domain of PheRS"/>
    <property type="match status" value="1"/>
</dbReference>
<proteinExistence type="inferred from homology"/>
<keyword evidence="10" id="KW-0648">Protein biosynthesis</keyword>
<evidence type="ECO:0000256" key="2">
    <source>
        <dbReference type="ARBA" id="ARBA00008653"/>
    </source>
</evidence>
<comment type="cofactor">
    <cofactor evidence="1">
        <name>Mg(2+)</name>
        <dbReference type="ChEBI" id="CHEBI:18420"/>
    </cofactor>
</comment>
<accession>A0A837IEB0</accession>
<dbReference type="EMBL" id="LCKO01000007">
    <property type="protein sequence ID" value="KKU00068.1"/>
    <property type="molecule type" value="Genomic_DNA"/>
</dbReference>
<keyword evidence="9" id="KW-0460">Magnesium</keyword>
<dbReference type="InterPro" id="IPR045864">
    <property type="entry name" value="aa-tRNA-synth_II/BPL/LPL"/>
</dbReference>
<dbReference type="InterPro" id="IPR009061">
    <property type="entry name" value="DNA-bd_dom_put_sf"/>
</dbReference>
<dbReference type="GO" id="GO:0006432">
    <property type="term" value="P:phenylalanyl-tRNA aminoacylation"/>
    <property type="evidence" value="ECO:0007669"/>
    <property type="project" value="InterPro"/>
</dbReference>
<dbReference type="InterPro" id="IPR005147">
    <property type="entry name" value="tRNA_synthase_B5-dom"/>
</dbReference>
<dbReference type="InterPro" id="IPR036690">
    <property type="entry name" value="Fdx_antiC-bd_sf"/>
</dbReference>
<evidence type="ECO:0000256" key="9">
    <source>
        <dbReference type="ARBA" id="ARBA00022842"/>
    </source>
</evidence>
<gene>
    <name evidence="15" type="ORF">UX01_C0007G0047</name>
</gene>
<comment type="similarity">
    <text evidence="2">Belongs to the phenylalanyl-tRNA synthetase beta subunit family. Type 1 subfamily.</text>
</comment>
<feature type="domain" description="B5" evidence="14">
    <location>
        <begin position="296"/>
        <end position="372"/>
    </location>
</feature>
<keyword evidence="7" id="KW-0547">Nucleotide-binding</keyword>
<protein>
    <recommendedName>
        <fullName evidence="4">phenylalanine--tRNA ligase</fullName>
        <ecNumber evidence="4">6.1.1.20</ecNumber>
    </recommendedName>
    <alternativeName>
        <fullName evidence="12">Phenylalanyl-tRNA synthetase beta subunit</fullName>
    </alternativeName>
</protein>
<dbReference type="InterPro" id="IPR020825">
    <property type="entry name" value="Phe-tRNA_synthase-like_B3/B4"/>
</dbReference>
<dbReference type="SMART" id="SM00873">
    <property type="entry name" value="B3_4"/>
    <property type="match status" value="1"/>
</dbReference>
<dbReference type="InterPro" id="IPR005146">
    <property type="entry name" value="B3/B4_tRNA-bd"/>
</dbReference>
<reference evidence="15 16" key="1">
    <citation type="journal article" date="2015" name="Nature">
        <title>rRNA introns, odd ribosomes, and small enigmatic genomes across a large radiation of phyla.</title>
        <authorList>
            <person name="Brown C.T."/>
            <person name="Hug L.A."/>
            <person name="Thomas B.C."/>
            <person name="Sharon I."/>
            <person name="Castelle C.J."/>
            <person name="Singh A."/>
            <person name="Wilkins M.J."/>
            <person name="Williams K.H."/>
            <person name="Banfield J.F."/>
        </authorList>
    </citation>
    <scope>NUCLEOTIDE SEQUENCE [LARGE SCALE GENOMIC DNA]</scope>
</reference>
<evidence type="ECO:0000256" key="5">
    <source>
        <dbReference type="ARBA" id="ARBA00022598"/>
    </source>
</evidence>